<comment type="caution">
    <text evidence="1">The sequence shown here is derived from an EMBL/GenBank/DDBJ whole genome shotgun (WGS) entry which is preliminary data.</text>
</comment>
<name>A0A853ETJ3_9MICO</name>
<gene>
    <name evidence="1" type="ORF">HZZ10_05755</name>
</gene>
<protein>
    <submittedName>
        <fullName evidence="1">Uncharacterized protein</fullName>
    </submittedName>
</protein>
<dbReference type="EMBL" id="JACBYE010000009">
    <property type="protein sequence ID" value="NYS93032.1"/>
    <property type="molecule type" value="Genomic_DNA"/>
</dbReference>
<dbReference type="RefSeq" id="WP_179912772.1">
    <property type="nucleotide sequence ID" value="NZ_JACBYE010000009.1"/>
</dbReference>
<organism evidence="1 2">
    <name type="scientific">Sanguibacter inulinus</name>
    <dbReference type="NCBI Taxonomy" id="60922"/>
    <lineage>
        <taxon>Bacteria</taxon>
        <taxon>Bacillati</taxon>
        <taxon>Actinomycetota</taxon>
        <taxon>Actinomycetes</taxon>
        <taxon>Micrococcales</taxon>
        <taxon>Sanguibacteraceae</taxon>
        <taxon>Sanguibacter</taxon>
    </lineage>
</organism>
<keyword evidence="2" id="KW-1185">Reference proteome</keyword>
<evidence type="ECO:0000313" key="1">
    <source>
        <dbReference type="EMBL" id="NYS93032.1"/>
    </source>
</evidence>
<reference evidence="1 2" key="1">
    <citation type="submission" date="2020-07" db="EMBL/GenBank/DDBJ databases">
        <title>MOT database genomes.</title>
        <authorList>
            <person name="Joseph S."/>
            <person name="Aduse-Opoku J."/>
            <person name="Hashim A."/>
            <person name="Wade W."/>
            <person name="Curtis M."/>
        </authorList>
    </citation>
    <scope>NUCLEOTIDE SEQUENCE [LARGE SCALE GENOMIC DNA]</scope>
    <source>
        <strain evidence="1 2">DSM 100099</strain>
    </source>
</reference>
<evidence type="ECO:0000313" key="2">
    <source>
        <dbReference type="Proteomes" id="UP000561011"/>
    </source>
</evidence>
<dbReference type="Proteomes" id="UP000561011">
    <property type="component" value="Unassembled WGS sequence"/>
</dbReference>
<proteinExistence type="predicted"/>
<sequence length="70" mass="7469">MTTPQWTWTFQGADGQPADAPISPVFTNQFDAEQWLGQGWRELAGSGIAAAVLLNEGRPAAPAVRLSSEV</sequence>
<accession>A0A853ETJ3</accession>
<dbReference type="AlphaFoldDB" id="A0A853ETJ3"/>